<feature type="transmembrane region" description="Helical" evidence="1">
    <location>
        <begin position="143"/>
        <end position="163"/>
    </location>
</feature>
<evidence type="ECO:0008006" key="3">
    <source>
        <dbReference type="Google" id="ProtNLM"/>
    </source>
</evidence>
<feature type="transmembrane region" description="Helical" evidence="1">
    <location>
        <begin position="336"/>
        <end position="355"/>
    </location>
</feature>
<dbReference type="Gene3D" id="3.40.50.300">
    <property type="entry name" value="P-loop containing nucleotide triphosphate hydrolases"/>
    <property type="match status" value="1"/>
</dbReference>
<protein>
    <recommendedName>
        <fullName evidence="3">ATP-binding protein</fullName>
    </recommendedName>
</protein>
<reference evidence="2" key="1">
    <citation type="journal article" date="2020" name="mSystems">
        <title>Genome- and Community-Level Interaction Insights into Carbon Utilization and Element Cycling Functions of Hydrothermarchaeota in Hydrothermal Sediment.</title>
        <authorList>
            <person name="Zhou Z."/>
            <person name="Liu Y."/>
            <person name="Xu W."/>
            <person name="Pan J."/>
            <person name="Luo Z.H."/>
            <person name="Li M."/>
        </authorList>
    </citation>
    <scope>NUCLEOTIDE SEQUENCE [LARGE SCALE GENOMIC DNA]</scope>
    <source>
        <strain evidence="2">SpSt-556</strain>
    </source>
</reference>
<proteinExistence type="predicted"/>
<feature type="transmembrane region" description="Helical" evidence="1">
    <location>
        <begin position="101"/>
        <end position="131"/>
    </location>
</feature>
<accession>A0A7C4KZT5</accession>
<feature type="transmembrane region" description="Helical" evidence="1">
    <location>
        <begin position="275"/>
        <end position="295"/>
    </location>
</feature>
<sequence length="929" mass="103378">MISAPLSLSPAGRLRLVSPLRILFWLIVHPAAWQRHLALIDPSLPLDFSLIELTAKQRRNPQLARFLLFTWLSLGLWIAFLIPFTAILLGNSLNDLPIKLAIGIGYGLSASLCGALLAGIGSGLTFGFVLGLGTGLLLPDMDAYFVVTAAAAGLAASVQLNLLQVRQRPSSLLRCLLGVITGILVGAGVIFGFWAIASGELINTPQTLQIDQTISGLPLILLIGSALPIGFLTVWLTLHLRSRSGWRRSLLPAVLLTFWMALGYAGLVSQSSQTILMNLNAGMIGGAFITLLFGLSSTLTRQVGGNNAAAVASGLVAGVGWIPLGPHVLAGYQHQPHLITIALVVLVFGLTISFWRPLLFYPLVAIWNNFCFNLDQNRPGDLRWFWLHAAFWDEKQRLTWPDLDEYLLLLSERQPHLLQDVLILLSATAQRPVAQKVQMELTARQFETCPDVPSIAAIHHQTAAGLLEGPLSTILIALHNISRDIEHALRQTTPYQQRLGLGMARDKLATLQNELLLSRHPQSQRFAPIIARWQRMLSSHIEAMTIPAQYQQEIPNPYICGMPLSERQSLLFVGRSEIIERINLMLMQDKCPPLLLFGQRRMGKTSLLLNLSHFLTSSIIPCFVDCQGLAGYQDSDELVPEFVELVRQSALRFRNVDLPAFRGQSSSGGSLYQMLNQWVAATEAQLESRQQTLLLAMDEFESLEAIMNANLKLAKIYLGFARHTVQHHPRFKILLAGTHLAEEMPLWRDFLINARVLKIDYLTRSETLQLIEQPVKPFPLTYAPEVSQAIYELTRGHPYLVQSLCFELVLIKNEQPLSSRFRVTPEDLEQALRNAQTGNIIFFNDLYHNQLSPLAASMAIALARQGSQTCLPADEWHKIAPLFSESGLAELLKRDVIEPVNGAYRFQVEFIRRWFADQPLIPHNQSSPS</sequence>
<dbReference type="PANTHER" id="PTHR34301:SF8">
    <property type="entry name" value="ATPASE DOMAIN-CONTAINING PROTEIN"/>
    <property type="match status" value="1"/>
</dbReference>
<keyword evidence="1" id="KW-1133">Transmembrane helix</keyword>
<feature type="transmembrane region" description="Helical" evidence="1">
    <location>
        <begin position="217"/>
        <end position="238"/>
    </location>
</feature>
<dbReference type="AlphaFoldDB" id="A0A7C4KZT5"/>
<organism evidence="2">
    <name type="scientific">Bellilinea caldifistulae</name>
    <dbReference type="NCBI Taxonomy" id="360411"/>
    <lineage>
        <taxon>Bacteria</taxon>
        <taxon>Bacillati</taxon>
        <taxon>Chloroflexota</taxon>
        <taxon>Anaerolineae</taxon>
        <taxon>Anaerolineales</taxon>
        <taxon>Anaerolineaceae</taxon>
        <taxon>Bellilinea</taxon>
    </lineage>
</organism>
<evidence type="ECO:0000256" key="1">
    <source>
        <dbReference type="SAM" id="Phobius"/>
    </source>
</evidence>
<feature type="transmembrane region" description="Helical" evidence="1">
    <location>
        <begin position="66"/>
        <end position="89"/>
    </location>
</feature>
<name>A0A7C4KZT5_9CHLR</name>
<dbReference type="InterPro" id="IPR027417">
    <property type="entry name" value="P-loop_NTPase"/>
</dbReference>
<feature type="transmembrane region" description="Helical" evidence="1">
    <location>
        <begin position="250"/>
        <end position="269"/>
    </location>
</feature>
<evidence type="ECO:0000313" key="2">
    <source>
        <dbReference type="EMBL" id="HGS87482.1"/>
    </source>
</evidence>
<comment type="caution">
    <text evidence="2">The sequence shown here is derived from an EMBL/GenBank/DDBJ whole genome shotgun (WGS) entry which is preliminary data.</text>
</comment>
<feature type="transmembrane region" description="Helical" evidence="1">
    <location>
        <begin position="307"/>
        <end position="324"/>
    </location>
</feature>
<keyword evidence="1" id="KW-0812">Transmembrane</keyword>
<keyword evidence="1" id="KW-0472">Membrane</keyword>
<dbReference type="SUPFAM" id="SSF52540">
    <property type="entry name" value="P-loop containing nucleoside triphosphate hydrolases"/>
    <property type="match status" value="1"/>
</dbReference>
<gene>
    <name evidence="2" type="ORF">ENT17_07665</name>
</gene>
<feature type="transmembrane region" description="Helical" evidence="1">
    <location>
        <begin position="175"/>
        <end position="197"/>
    </location>
</feature>
<dbReference type="EMBL" id="DSXR01000077">
    <property type="protein sequence ID" value="HGS87482.1"/>
    <property type="molecule type" value="Genomic_DNA"/>
</dbReference>
<dbReference type="PANTHER" id="PTHR34301">
    <property type="entry name" value="DNA-BINDING PROTEIN-RELATED"/>
    <property type="match status" value="1"/>
</dbReference>